<protein>
    <submittedName>
        <fullName evidence="2">Uncharacterized protein</fullName>
    </submittedName>
</protein>
<dbReference type="Proteomes" id="UP000052978">
    <property type="component" value="Unassembled WGS sequence"/>
</dbReference>
<name>S7PLT2_MYOBR</name>
<organism evidence="2 3">
    <name type="scientific">Myotis brandtii</name>
    <name type="common">Brandt's bat</name>
    <dbReference type="NCBI Taxonomy" id="109478"/>
    <lineage>
        <taxon>Eukaryota</taxon>
        <taxon>Metazoa</taxon>
        <taxon>Chordata</taxon>
        <taxon>Craniata</taxon>
        <taxon>Vertebrata</taxon>
        <taxon>Euteleostomi</taxon>
        <taxon>Mammalia</taxon>
        <taxon>Eutheria</taxon>
        <taxon>Laurasiatheria</taxon>
        <taxon>Chiroptera</taxon>
        <taxon>Yangochiroptera</taxon>
        <taxon>Vespertilionidae</taxon>
        <taxon>Myotis</taxon>
    </lineage>
</organism>
<evidence type="ECO:0000313" key="3">
    <source>
        <dbReference type="Proteomes" id="UP000052978"/>
    </source>
</evidence>
<evidence type="ECO:0000256" key="1">
    <source>
        <dbReference type="SAM" id="MobiDB-lite"/>
    </source>
</evidence>
<proteinExistence type="predicted"/>
<keyword evidence="3" id="KW-1185">Reference proteome</keyword>
<reference evidence="2 3" key="1">
    <citation type="journal article" date="2013" name="Nat. Commun.">
        <title>Genome analysis reveals insights into physiology and longevity of the Brandt's bat Myotis brandtii.</title>
        <authorList>
            <person name="Seim I."/>
            <person name="Fang X."/>
            <person name="Xiong Z."/>
            <person name="Lobanov A.V."/>
            <person name="Huang Z."/>
            <person name="Ma S."/>
            <person name="Feng Y."/>
            <person name="Turanov A.A."/>
            <person name="Zhu Y."/>
            <person name="Lenz T.L."/>
            <person name="Gerashchenko M.V."/>
            <person name="Fan D."/>
            <person name="Hee Yim S."/>
            <person name="Yao X."/>
            <person name="Jordan D."/>
            <person name="Xiong Y."/>
            <person name="Ma Y."/>
            <person name="Lyapunov A.N."/>
            <person name="Chen G."/>
            <person name="Kulakova O.I."/>
            <person name="Sun Y."/>
            <person name="Lee S.G."/>
            <person name="Bronson R.T."/>
            <person name="Moskalev A.A."/>
            <person name="Sunyaev S.R."/>
            <person name="Zhang G."/>
            <person name="Krogh A."/>
            <person name="Wang J."/>
            <person name="Gladyshev V.N."/>
        </authorList>
    </citation>
    <scope>NUCLEOTIDE SEQUENCE [LARGE SCALE GENOMIC DNA]</scope>
</reference>
<sequence length="137" mass="14325">MNCPLQPGNKAGPLPSFFNLDLIRLNPNWEETLPLSPVAGTSPDLPKRKRGFCSQKEGFHALSESPATGIATAQAGPGEAAAGGRTSVFSLTRDPVSPEMTRNAKAPPAPHDSGNSLFGESGHHHISQESGMKASPT</sequence>
<feature type="region of interest" description="Disordered" evidence="1">
    <location>
        <begin position="90"/>
        <end position="137"/>
    </location>
</feature>
<gene>
    <name evidence="2" type="ORF">D623_10027635</name>
</gene>
<evidence type="ECO:0000313" key="2">
    <source>
        <dbReference type="EMBL" id="EPQ09097.1"/>
    </source>
</evidence>
<accession>S7PLT2</accession>
<dbReference type="EMBL" id="KE162632">
    <property type="protein sequence ID" value="EPQ09097.1"/>
    <property type="molecule type" value="Genomic_DNA"/>
</dbReference>
<dbReference type="AlphaFoldDB" id="S7PLT2"/>